<organism evidence="1">
    <name type="scientific">Anguilla anguilla</name>
    <name type="common">European freshwater eel</name>
    <name type="synonym">Muraena anguilla</name>
    <dbReference type="NCBI Taxonomy" id="7936"/>
    <lineage>
        <taxon>Eukaryota</taxon>
        <taxon>Metazoa</taxon>
        <taxon>Chordata</taxon>
        <taxon>Craniata</taxon>
        <taxon>Vertebrata</taxon>
        <taxon>Euteleostomi</taxon>
        <taxon>Actinopterygii</taxon>
        <taxon>Neopterygii</taxon>
        <taxon>Teleostei</taxon>
        <taxon>Anguilliformes</taxon>
        <taxon>Anguillidae</taxon>
        <taxon>Anguilla</taxon>
    </lineage>
</organism>
<protein>
    <submittedName>
        <fullName evidence="1">Uncharacterized protein</fullName>
    </submittedName>
</protein>
<evidence type="ECO:0000313" key="1">
    <source>
        <dbReference type="EMBL" id="JAH16983.1"/>
    </source>
</evidence>
<reference evidence="1" key="2">
    <citation type="journal article" date="2015" name="Fish Shellfish Immunol.">
        <title>Early steps in the European eel (Anguilla anguilla)-Vibrio vulnificus interaction in the gills: Role of the RtxA13 toxin.</title>
        <authorList>
            <person name="Callol A."/>
            <person name="Pajuelo D."/>
            <person name="Ebbesson L."/>
            <person name="Teles M."/>
            <person name="MacKenzie S."/>
            <person name="Amaro C."/>
        </authorList>
    </citation>
    <scope>NUCLEOTIDE SEQUENCE</scope>
</reference>
<proteinExistence type="predicted"/>
<dbReference type="EMBL" id="GBXM01091594">
    <property type="protein sequence ID" value="JAH16983.1"/>
    <property type="molecule type" value="Transcribed_RNA"/>
</dbReference>
<name>A0A0E9QLN9_ANGAN</name>
<dbReference type="AlphaFoldDB" id="A0A0E9QLN9"/>
<reference evidence="1" key="1">
    <citation type="submission" date="2014-11" db="EMBL/GenBank/DDBJ databases">
        <authorList>
            <person name="Amaro Gonzalez C."/>
        </authorList>
    </citation>
    <scope>NUCLEOTIDE SEQUENCE</scope>
</reference>
<sequence length="24" mass="3101">MSESLRKLRKWYLRRKFFLRTVGE</sequence>
<accession>A0A0E9QLN9</accession>